<feature type="signal peptide" evidence="1">
    <location>
        <begin position="1"/>
        <end position="25"/>
    </location>
</feature>
<evidence type="ECO:0000313" key="3">
    <source>
        <dbReference type="Proteomes" id="UP000437131"/>
    </source>
</evidence>
<dbReference type="InterPro" id="IPR007497">
    <property type="entry name" value="SIMPL/DUF541"/>
</dbReference>
<reference evidence="2 3" key="1">
    <citation type="submission" date="2019-11" db="EMBL/GenBank/DDBJ databases">
        <title>Isolation of a new High Light Tolerant Cyanobacteria.</title>
        <authorList>
            <person name="Dobson Z."/>
            <person name="Vaughn N."/>
            <person name="Vaughn M."/>
            <person name="Fromme P."/>
            <person name="Mazor Y."/>
        </authorList>
    </citation>
    <scope>NUCLEOTIDE SEQUENCE [LARGE SCALE GENOMIC DNA]</scope>
    <source>
        <strain evidence="2 3">0216</strain>
    </source>
</reference>
<dbReference type="Gene3D" id="3.30.110.170">
    <property type="entry name" value="Protein of unknown function (DUF541), domain 1"/>
    <property type="match status" value="1"/>
</dbReference>
<dbReference type="Gene3D" id="3.30.70.2970">
    <property type="entry name" value="Protein of unknown function (DUF541), domain 2"/>
    <property type="match status" value="1"/>
</dbReference>
<protein>
    <submittedName>
        <fullName evidence="2">DUF541 domain-containing protein</fullName>
    </submittedName>
</protein>
<dbReference type="Pfam" id="PF04402">
    <property type="entry name" value="SIMPL"/>
    <property type="match status" value="1"/>
</dbReference>
<dbReference type="EMBL" id="WMIA01000040">
    <property type="protein sequence ID" value="MTF40649.1"/>
    <property type="molecule type" value="Genomic_DNA"/>
</dbReference>
<proteinExistence type="predicted"/>
<accession>A0A844H0S7</accession>
<dbReference type="PANTHER" id="PTHR34387:SF1">
    <property type="entry name" value="PERIPLASMIC IMMUNOGENIC PROTEIN"/>
    <property type="match status" value="1"/>
</dbReference>
<dbReference type="PANTHER" id="PTHR34387">
    <property type="entry name" value="SLR1258 PROTEIN"/>
    <property type="match status" value="1"/>
</dbReference>
<organism evidence="2 3">
    <name type="scientific">Cyanobacterium aponinum 0216</name>
    <dbReference type="NCBI Taxonomy" id="2676140"/>
    <lineage>
        <taxon>Bacteria</taxon>
        <taxon>Bacillati</taxon>
        <taxon>Cyanobacteriota</taxon>
        <taxon>Cyanophyceae</taxon>
        <taxon>Oscillatoriophycideae</taxon>
        <taxon>Chroococcales</taxon>
        <taxon>Geminocystaceae</taxon>
        <taxon>Cyanobacterium</taxon>
    </lineage>
</organism>
<dbReference type="RefSeq" id="WP_155084722.1">
    <property type="nucleotide sequence ID" value="NZ_WMIA01000040.1"/>
</dbReference>
<gene>
    <name evidence="2" type="ORF">GGC33_17215</name>
</gene>
<dbReference type="GO" id="GO:0006974">
    <property type="term" value="P:DNA damage response"/>
    <property type="evidence" value="ECO:0007669"/>
    <property type="project" value="TreeGrafter"/>
</dbReference>
<name>A0A844H0S7_9CHRO</name>
<dbReference type="Proteomes" id="UP000437131">
    <property type="component" value="Unassembled WGS sequence"/>
</dbReference>
<evidence type="ECO:0000313" key="2">
    <source>
        <dbReference type="EMBL" id="MTF40649.1"/>
    </source>
</evidence>
<sequence>MLFNQSKLLLTIGCFGLLSMQPVLAQEQMLKTITVTGEGIERIPTTIANVQLGVEIQGENASQVQEEVAQKSNSLVNLLKSRSVQRLQTSGIQLSPNYSYNDNQRKLIGYVATNLVSFELPIDKVGAVLDESVKVGATRIDNVTLSAEEDAIASAQEKALVKATESAQKQANVILQTLNLTAQEIVTINVNGANSPNPVMMPKMRSAMDASVANTPVVGGEQTVSASVTLQIRY</sequence>
<dbReference type="AlphaFoldDB" id="A0A844H0S7"/>
<feature type="chain" id="PRO_5032327516" evidence="1">
    <location>
        <begin position="26"/>
        <end position="234"/>
    </location>
</feature>
<evidence type="ECO:0000256" key="1">
    <source>
        <dbReference type="SAM" id="SignalP"/>
    </source>
</evidence>
<comment type="caution">
    <text evidence="2">The sequence shown here is derived from an EMBL/GenBank/DDBJ whole genome shotgun (WGS) entry which is preliminary data.</text>
</comment>
<dbReference type="InterPro" id="IPR052022">
    <property type="entry name" value="26kDa_periplasmic_antigen"/>
</dbReference>
<keyword evidence="1" id="KW-0732">Signal</keyword>